<dbReference type="AlphaFoldDB" id="X0UAE0"/>
<organism evidence="3">
    <name type="scientific">marine sediment metagenome</name>
    <dbReference type="NCBI Taxonomy" id="412755"/>
    <lineage>
        <taxon>unclassified sequences</taxon>
        <taxon>metagenomes</taxon>
        <taxon>ecological metagenomes</taxon>
    </lineage>
</organism>
<reference evidence="3" key="1">
    <citation type="journal article" date="2014" name="Front. Microbiol.">
        <title>High frequency of phylogenetically diverse reductive dehalogenase-homologous genes in deep subseafloor sedimentary metagenomes.</title>
        <authorList>
            <person name="Kawai M."/>
            <person name="Futagami T."/>
            <person name="Toyoda A."/>
            <person name="Takaki Y."/>
            <person name="Nishi S."/>
            <person name="Hori S."/>
            <person name="Arai W."/>
            <person name="Tsubouchi T."/>
            <person name="Morono Y."/>
            <person name="Uchiyama I."/>
            <person name="Ito T."/>
            <person name="Fujiyama A."/>
            <person name="Inagaki F."/>
            <person name="Takami H."/>
        </authorList>
    </citation>
    <scope>NUCLEOTIDE SEQUENCE</scope>
    <source>
        <strain evidence="3">Expedition CK06-06</strain>
    </source>
</reference>
<keyword evidence="1" id="KW-0312">Gluconeogenesis</keyword>
<sequence>MTSVENILDKILIEDKKQIFHNLTYEQIRNHEIDNEEGVICSNEAYCCDTGIFTGRSPLDRYFVQQNPSQKNIWWGDVNQPCSPETFTILKTIVSNHYQDKAKKIYIFDGYCGASKTNRIHVRIISEIAWQHHFVSNMFIRPSQEELLQLRGQNPDFTIINACRTTYKDYQTSGLHSE</sequence>
<proteinExistence type="predicted"/>
<dbReference type="EMBL" id="BARS01002470">
    <property type="protein sequence ID" value="GAF85445.1"/>
    <property type="molecule type" value="Genomic_DNA"/>
</dbReference>
<dbReference type="PANTHER" id="PTHR30031:SF0">
    <property type="entry name" value="PHOSPHOENOLPYRUVATE CARBOXYKINASE (ATP)"/>
    <property type="match status" value="1"/>
</dbReference>
<dbReference type="Gene3D" id="3.40.449.10">
    <property type="entry name" value="Phosphoenolpyruvate Carboxykinase, domain 1"/>
    <property type="match status" value="1"/>
</dbReference>
<keyword evidence="2" id="KW-0456">Lyase</keyword>
<dbReference type="GO" id="GO:0005524">
    <property type="term" value="F:ATP binding"/>
    <property type="evidence" value="ECO:0007669"/>
    <property type="project" value="InterPro"/>
</dbReference>
<dbReference type="GO" id="GO:0004612">
    <property type="term" value="F:phosphoenolpyruvate carboxykinase (ATP) activity"/>
    <property type="evidence" value="ECO:0007669"/>
    <property type="project" value="InterPro"/>
</dbReference>
<feature type="non-terminal residue" evidence="3">
    <location>
        <position position="178"/>
    </location>
</feature>
<name>X0UAE0_9ZZZZ</name>
<evidence type="ECO:0000256" key="2">
    <source>
        <dbReference type="ARBA" id="ARBA00022793"/>
    </source>
</evidence>
<protein>
    <recommendedName>
        <fullName evidence="4">Phosphoenolpyruvate carboxykinase (ATP)</fullName>
    </recommendedName>
</protein>
<dbReference type="GO" id="GO:0005829">
    <property type="term" value="C:cytosol"/>
    <property type="evidence" value="ECO:0007669"/>
    <property type="project" value="TreeGrafter"/>
</dbReference>
<evidence type="ECO:0008006" key="4">
    <source>
        <dbReference type="Google" id="ProtNLM"/>
    </source>
</evidence>
<comment type="caution">
    <text evidence="3">The sequence shown here is derived from an EMBL/GenBank/DDBJ whole genome shotgun (WGS) entry which is preliminary data.</text>
</comment>
<evidence type="ECO:0000313" key="3">
    <source>
        <dbReference type="EMBL" id="GAF85445.1"/>
    </source>
</evidence>
<accession>X0UAE0</accession>
<dbReference type="GO" id="GO:0006094">
    <property type="term" value="P:gluconeogenesis"/>
    <property type="evidence" value="ECO:0007669"/>
    <property type="project" value="UniProtKB-KW"/>
</dbReference>
<dbReference type="InterPro" id="IPR001272">
    <property type="entry name" value="PEP_carboxykinase_ATP"/>
</dbReference>
<gene>
    <name evidence="3" type="ORF">S01H1_04702</name>
</gene>
<evidence type="ECO:0000256" key="1">
    <source>
        <dbReference type="ARBA" id="ARBA00022432"/>
    </source>
</evidence>
<dbReference type="PANTHER" id="PTHR30031">
    <property type="entry name" value="PHOSPHOENOLPYRUVATE CARBOXYKINASE ATP"/>
    <property type="match status" value="1"/>
</dbReference>
<keyword evidence="2" id="KW-0210">Decarboxylase</keyword>
<dbReference type="Pfam" id="PF01293">
    <property type="entry name" value="PEPCK_ATP"/>
    <property type="match status" value="1"/>
</dbReference>
<dbReference type="InterPro" id="IPR008210">
    <property type="entry name" value="PEP_carboxykinase_N"/>
</dbReference>
<dbReference type="SUPFAM" id="SSF68923">
    <property type="entry name" value="PEP carboxykinase N-terminal domain"/>
    <property type="match status" value="1"/>
</dbReference>